<organism evidence="3 4">
    <name type="scientific">Acrodontium crateriforme</name>
    <dbReference type="NCBI Taxonomy" id="150365"/>
    <lineage>
        <taxon>Eukaryota</taxon>
        <taxon>Fungi</taxon>
        <taxon>Dikarya</taxon>
        <taxon>Ascomycota</taxon>
        <taxon>Pezizomycotina</taxon>
        <taxon>Dothideomycetes</taxon>
        <taxon>Dothideomycetidae</taxon>
        <taxon>Mycosphaerellales</taxon>
        <taxon>Teratosphaeriaceae</taxon>
        <taxon>Acrodontium</taxon>
    </lineage>
</organism>
<evidence type="ECO:0000259" key="2">
    <source>
        <dbReference type="PROSITE" id="PS51767"/>
    </source>
</evidence>
<dbReference type="PANTHER" id="PTHR47966">
    <property type="entry name" value="BETA-SITE APP-CLEAVING ENZYME, ISOFORM A-RELATED"/>
    <property type="match status" value="1"/>
</dbReference>
<evidence type="ECO:0000313" key="4">
    <source>
        <dbReference type="Proteomes" id="UP001303373"/>
    </source>
</evidence>
<evidence type="ECO:0000256" key="1">
    <source>
        <dbReference type="ARBA" id="ARBA00007447"/>
    </source>
</evidence>
<dbReference type="SUPFAM" id="SSF50630">
    <property type="entry name" value="Acid proteases"/>
    <property type="match status" value="1"/>
</dbReference>
<dbReference type="PRINTS" id="PR00792">
    <property type="entry name" value="PEPSIN"/>
</dbReference>
<dbReference type="Pfam" id="PF00026">
    <property type="entry name" value="Asp"/>
    <property type="match status" value="1"/>
</dbReference>
<dbReference type="CDD" id="cd05471">
    <property type="entry name" value="pepsin_like"/>
    <property type="match status" value="1"/>
</dbReference>
<name>A0AAQ3R5N5_9PEZI</name>
<protein>
    <recommendedName>
        <fullName evidence="2">Peptidase A1 domain-containing protein</fullName>
    </recommendedName>
</protein>
<dbReference type="InterPro" id="IPR034164">
    <property type="entry name" value="Pepsin-like_dom"/>
</dbReference>
<comment type="similarity">
    <text evidence="1">Belongs to the peptidase A1 family.</text>
</comment>
<dbReference type="InterPro" id="IPR021109">
    <property type="entry name" value="Peptidase_aspartic_dom_sf"/>
</dbReference>
<dbReference type="PANTHER" id="PTHR47966:SF57">
    <property type="entry name" value="PEPTIDASE A1 DOMAIN-CONTAINING PROTEIN"/>
    <property type="match status" value="1"/>
</dbReference>
<dbReference type="Proteomes" id="UP001303373">
    <property type="component" value="Chromosome 7"/>
</dbReference>
<dbReference type="EMBL" id="CP138586">
    <property type="protein sequence ID" value="WPH02271.1"/>
    <property type="molecule type" value="Genomic_DNA"/>
</dbReference>
<dbReference type="GO" id="GO:0006508">
    <property type="term" value="P:proteolysis"/>
    <property type="evidence" value="ECO:0007669"/>
    <property type="project" value="InterPro"/>
</dbReference>
<dbReference type="AlphaFoldDB" id="A0AAQ3R5N5"/>
<proteinExistence type="inferred from homology"/>
<dbReference type="PROSITE" id="PS51767">
    <property type="entry name" value="PEPTIDASE_A1"/>
    <property type="match status" value="1"/>
</dbReference>
<dbReference type="InterPro" id="IPR033121">
    <property type="entry name" value="PEPTIDASE_A1"/>
</dbReference>
<gene>
    <name evidence="3" type="ORF">R9X50_00512700</name>
</gene>
<keyword evidence="4" id="KW-1185">Reference proteome</keyword>
<feature type="domain" description="Peptidase A1" evidence="2">
    <location>
        <begin position="45"/>
        <end position="344"/>
    </location>
</feature>
<sequence length="347" mass="36435">MALSSSMQYIIKQSMATLRVVLQQPNADLPPSTEPARLVADQGFWFSNFTIGASKNLEILIDTGSSDAVLNPNIYQPGPKSYDTGSTFQVGYGTTNPDGSGTETATGKIYVDLIAQHGTDLSVSEQALGAISSPQSPDTFPHQGLIGYAGYSSAQLGGKPFIHSLCDQKSLKECRFGLALKTNGKGSLFYGGVKSSLFAGSLATASVIDEWLTTGDIIANGKTIQSRATIVTDSGTTVIFGPTDQVIAMFKAARMHYHLSVDGAVTGYYPCSSPPSLGFRFPAGSSGSVFNAAPAALAYAKNGNNCTAVIQGTVGFGDQWLVGQAFFQGKYIDHNIDAGTMGFANLK</sequence>
<dbReference type="Gene3D" id="2.40.70.10">
    <property type="entry name" value="Acid Proteases"/>
    <property type="match status" value="2"/>
</dbReference>
<accession>A0AAQ3R5N5</accession>
<dbReference type="InterPro" id="IPR001461">
    <property type="entry name" value="Aspartic_peptidase_A1"/>
</dbReference>
<evidence type="ECO:0000313" key="3">
    <source>
        <dbReference type="EMBL" id="WPH02271.1"/>
    </source>
</evidence>
<dbReference type="GO" id="GO:0004190">
    <property type="term" value="F:aspartic-type endopeptidase activity"/>
    <property type="evidence" value="ECO:0007669"/>
    <property type="project" value="InterPro"/>
</dbReference>
<reference evidence="3 4" key="1">
    <citation type="submission" date="2023-11" db="EMBL/GenBank/DDBJ databases">
        <title>An acidophilic fungus is an integral part of prey digestion in a carnivorous sundew plant.</title>
        <authorList>
            <person name="Tsai I.J."/>
        </authorList>
    </citation>
    <scope>NUCLEOTIDE SEQUENCE [LARGE SCALE GENOMIC DNA]</scope>
    <source>
        <strain evidence="3">169a</strain>
    </source>
</reference>